<keyword evidence="3" id="KW-1185">Reference proteome</keyword>
<evidence type="ECO:0000313" key="2">
    <source>
        <dbReference type="EMBL" id="MFC5298655.1"/>
    </source>
</evidence>
<dbReference type="GeneID" id="303295644"/>
<feature type="domain" description="ATPase AAA-type core" evidence="1">
    <location>
        <begin position="337"/>
        <end position="422"/>
    </location>
</feature>
<dbReference type="InterPro" id="IPR051396">
    <property type="entry name" value="Bact_Antivir_Def_Nuclease"/>
</dbReference>
<comment type="caution">
    <text evidence="2">The sequence shown here is derived from an EMBL/GenBank/DDBJ whole genome shotgun (WGS) entry which is preliminary data.</text>
</comment>
<protein>
    <submittedName>
        <fullName evidence="2">AAA family ATPase</fullName>
    </submittedName>
</protein>
<dbReference type="InterPro" id="IPR003959">
    <property type="entry name" value="ATPase_AAA_core"/>
</dbReference>
<evidence type="ECO:0000313" key="3">
    <source>
        <dbReference type="Proteomes" id="UP001595937"/>
    </source>
</evidence>
<reference evidence="3" key="1">
    <citation type="journal article" date="2019" name="Int. J. Syst. Evol. Microbiol.">
        <title>The Global Catalogue of Microorganisms (GCM) 10K type strain sequencing project: providing services to taxonomists for standard genome sequencing and annotation.</title>
        <authorList>
            <consortium name="The Broad Institute Genomics Platform"/>
            <consortium name="The Broad Institute Genome Sequencing Center for Infectious Disease"/>
            <person name="Wu L."/>
            <person name="Ma J."/>
        </authorList>
    </citation>
    <scope>NUCLEOTIDE SEQUENCE [LARGE SCALE GENOMIC DNA]</scope>
    <source>
        <strain evidence="3">CGMCC 1.16455</strain>
    </source>
</reference>
<name>A0ABW0FLE0_9MICO</name>
<organism evidence="2 3">
    <name type="scientific">Brachybacterium tyrofermentans</name>
    <dbReference type="NCBI Taxonomy" id="47848"/>
    <lineage>
        <taxon>Bacteria</taxon>
        <taxon>Bacillati</taxon>
        <taxon>Actinomycetota</taxon>
        <taxon>Actinomycetes</taxon>
        <taxon>Micrococcales</taxon>
        <taxon>Dermabacteraceae</taxon>
        <taxon>Brachybacterium</taxon>
    </lineage>
</organism>
<dbReference type="RefSeq" id="WP_343921937.1">
    <property type="nucleotide sequence ID" value="NZ_BAAAIR010000004.1"/>
</dbReference>
<dbReference type="EMBL" id="JBHSLN010000078">
    <property type="protein sequence ID" value="MFC5298655.1"/>
    <property type="molecule type" value="Genomic_DNA"/>
</dbReference>
<proteinExistence type="predicted"/>
<gene>
    <name evidence="2" type="ORF">ACFPK8_14165</name>
</gene>
<sequence>MGDDFEEDGYLKVEVELKANQQTEQMGFHSVRIYDSSQPDYPLVLSKESRRKSDLELIFAKEDRLRVDALHVKSTLGSSQRALRTYVLFSGLQPVSVYQIRKSDDIESEYRRELTALVKARAKKIDISAQEDASINMSNYSAQREVRRLLRELVGSEGFNETQELLEVDGFGVSFNALSHLVSVDADSQAKIIGRLSEIRSRRPYKMLRLRQGRMRKTLMMPWWDAGTLEQALLNNLKSSILALAEYSAALEEFLGTVNYLGPLRDEPRVVWNQWNEQAHGLPVGARGEYAAAVLARMANQRIKYCGVDGEEKFGPLQDAVDEWISYLRIGESVEVKDRGKLGVGFELRVAGGMRDLTSVGVGVSQALPIIVAILACPRDATFLVEQPELHLHPAVQARLADFMTRARPDLSVVVETHSETFITRLRRRVAERELHPEQVRITFVENFGSGSETRDLALSKYGDLSEWPDGFMSSEDDDVAAILKANIRHARMAGQE</sequence>
<dbReference type="PANTHER" id="PTHR43581">
    <property type="entry name" value="ATP/GTP PHOSPHATASE"/>
    <property type="match status" value="1"/>
</dbReference>
<dbReference type="Pfam" id="PF13304">
    <property type="entry name" value="AAA_21"/>
    <property type="match status" value="1"/>
</dbReference>
<dbReference type="PANTHER" id="PTHR43581:SF2">
    <property type="entry name" value="EXCINUCLEASE ATPASE SUBUNIT"/>
    <property type="match status" value="1"/>
</dbReference>
<accession>A0ABW0FLE0</accession>
<evidence type="ECO:0000259" key="1">
    <source>
        <dbReference type="Pfam" id="PF13304"/>
    </source>
</evidence>
<dbReference type="Proteomes" id="UP001595937">
    <property type="component" value="Unassembled WGS sequence"/>
</dbReference>